<reference evidence="3 4" key="1">
    <citation type="submission" date="2011-02" db="EMBL/GenBank/DDBJ databases">
        <authorList>
            <person name="Muzny D."/>
            <person name="Qin X."/>
            <person name="Deng J."/>
            <person name="Jiang H."/>
            <person name="Liu Y."/>
            <person name="Qu J."/>
            <person name="Song X.-Z."/>
            <person name="Zhang L."/>
            <person name="Thornton R."/>
            <person name="Coyle M."/>
            <person name="Francisco L."/>
            <person name="Jackson L."/>
            <person name="Javaid M."/>
            <person name="Korchina V."/>
            <person name="Kovar C."/>
            <person name="Mata R."/>
            <person name="Mathew T."/>
            <person name="Ngo R."/>
            <person name="Nguyen L."/>
            <person name="Nguyen N."/>
            <person name="Okwuonu G."/>
            <person name="Ongeri F."/>
            <person name="Pham C."/>
            <person name="Simmons D."/>
            <person name="Wilczek-Boney K."/>
            <person name="Hale W."/>
            <person name="Jakkamsetti A."/>
            <person name="Pham P."/>
            <person name="Ruth R."/>
            <person name="San Lucas F."/>
            <person name="Warren J."/>
            <person name="Zhang J."/>
            <person name="Zhao Z."/>
            <person name="Zhou C."/>
            <person name="Zhu D."/>
            <person name="Lee S."/>
            <person name="Bess C."/>
            <person name="Blankenburg K."/>
            <person name="Forbes L."/>
            <person name="Fu Q."/>
            <person name="Gubbala S."/>
            <person name="Hirani K."/>
            <person name="Jayaseelan J.C."/>
            <person name="Lara F."/>
            <person name="Munidasa M."/>
            <person name="Palculict T."/>
            <person name="Patil S."/>
            <person name="Pu L.-L."/>
            <person name="Saada N."/>
            <person name="Tang L."/>
            <person name="Weissenberger G."/>
            <person name="Zhu Y."/>
            <person name="Hemphill L."/>
            <person name="Shang Y."/>
            <person name="Youmans B."/>
            <person name="Ayvaz T."/>
            <person name="Ross M."/>
            <person name="Santibanez J."/>
            <person name="Aqrawi P."/>
            <person name="Gross S."/>
            <person name="Joshi V."/>
            <person name="Fowler G."/>
            <person name="Nazareth L."/>
            <person name="Reid J."/>
            <person name="Worley K."/>
            <person name="Petrosino J."/>
            <person name="Highlander S."/>
            <person name="Gibbs R."/>
        </authorList>
    </citation>
    <scope>NUCLEOTIDE SEQUENCE [LARGE SCALE GENOMIC DNA]</scope>
    <source>
        <strain evidence="3 4">ATCC BAA-1200</strain>
    </source>
</reference>
<feature type="signal peptide" evidence="1">
    <location>
        <begin position="1"/>
        <end position="21"/>
    </location>
</feature>
<protein>
    <recommendedName>
        <fullName evidence="2">Cupin type-2 domain-containing protein</fullName>
    </recommendedName>
</protein>
<dbReference type="STRING" id="267212.GCA_001063965_00320"/>
<gene>
    <name evidence="3" type="ORF">HMPREF9123_1413</name>
</gene>
<proteinExistence type="predicted"/>
<keyword evidence="1" id="KW-0732">Signal</keyword>
<feature type="domain" description="Cupin type-2" evidence="2">
    <location>
        <begin position="47"/>
        <end position="92"/>
    </location>
</feature>
<accession>F2BCF8</accession>
<dbReference type="Proteomes" id="UP000004105">
    <property type="component" value="Unassembled WGS sequence"/>
</dbReference>
<evidence type="ECO:0000313" key="3">
    <source>
        <dbReference type="EMBL" id="EGF10942.1"/>
    </source>
</evidence>
<keyword evidence="4" id="KW-1185">Reference proteome</keyword>
<dbReference type="OrthoDB" id="8613219at2"/>
<dbReference type="CDD" id="cd02208">
    <property type="entry name" value="cupin_RmlC-like"/>
    <property type="match status" value="1"/>
</dbReference>
<evidence type="ECO:0000313" key="4">
    <source>
        <dbReference type="Proteomes" id="UP000004105"/>
    </source>
</evidence>
<name>F2BCF8_9NEIS</name>
<dbReference type="Gene3D" id="2.60.120.10">
    <property type="entry name" value="Jelly Rolls"/>
    <property type="match status" value="1"/>
</dbReference>
<evidence type="ECO:0000259" key="2">
    <source>
        <dbReference type="Pfam" id="PF07883"/>
    </source>
</evidence>
<comment type="caution">
    <text evidence="3">The sequence shown here is derived from an EMBL/GenBank/DDBJ whole genome shotgun (WGS) entry which is preliminary data.</text>
</comment>
<dbReference type="InterPro" id="IPR014710">
    <property type="entry name" value="RmlC-like_jellyroll"/>
</dbReference>
<dbReference type="RefSeq" id="WP_007342422.1">
    <property type="nucleotide sequence ID" value="NZ_GL878494.1"/>
</dbReference>
<evidence type="ECO:0000256" key="1">
    <source>
        <dbReference type="SAM" id="SignalP"/>
    </source>
</evidence>
<dbReference type="InterPro" id="IPR013096">
    <property type="entry name" value="Cupin_2"/>
</dbReference>
<dbReference type="SUPFAM" id="SSF51182">
    <property type="entry name" value="RmlC-like cupins"/>
    <property type="match status" value="1"/>
</dbReference>
<dbReference type="AlphaFoldDB" id="F2BCF8"/>
<feature type="chain" id="PRO_5003279293" description="Cupin type-2 domain-containing protein" evidence="1">
    <location>
        <begin position="22"/>
        <end position="134"/>
    </location>
</feature>
<organism evidence="3 4">
    <name type="scientific">Neisseria bacilliformis ATCC BAA-1200</name>
    <dbReference type="NCBI Taxonomy" id="888742"/>
    <lineage>
        <taxon>Bacteria</taxon>
        <taxon>Pseudomonadati</taxon>
        <taxon>Pseudomonadota</taxon>
        <taxon>Betaproteobacteria</taxon>
        <taxon>Neisseriales</taxon>
        <taxon>Neisseriaceae</taxon>
        <taxon>Neisseria</taxon>
    </lineage>
</organism>
<dbReference type="HOGENOM" id="CLU_158587_1_0_4"/>
<dbReference type="EMBL" id="AFAY01000029">
    <property type="protein sequence ID" value="EGF10942.1"/>
    <property type="molecule type" value="Genomic_DNA"/>
</dbReference>
<sequence>MKHIKTLAALLPLAFAAALHAAPAAETASGEGKIFDAPNYVVVRKNLNAGGEMKRHNHPGHSVLLTMTKGRADFVLNDGEKHELKQGDVMRFSGSDFISGKAREDSGFVVTLVREDDAPNGHDHGHEHEHAHSH</sequence>
<dbReference type="Pfam" id="PF07883">
    <property type="entry name" value="Cupin_2"/>
    <property type="match status" value="1"/>
</dbReference>
<dbReference type="InterPro" id="IPR011051">
    <property type="entry name" value="RmlC_Cupin_sf"/>
</dbReference>